<comment type="caution">
    <text evidence="2">The sequence shown here is derived from an EMBL/GenBank/DDBJ whole genome shotgun (WGS) entry which is preliminary data.</text>
</comment>
<dbReference type="Pfam" id="PF01381">
    <property type="entry name" value="HTH_3"/>
    <property type="match status" value="1"/>
</dbReference>
<organism evidence="2 3">
    <name type="scientific">Siminovitchia terrae</name>
    <name type="common">Bacillus terrae</name>
    <dbReference type="NCBI Taxonomy" id="1914933"/>
    <lineage>
        <taxon>Bacteria</taxon>
        <taxon>Bacillati</taxon>
        <taxon>Bacillota</taxon>
        <taxon>Bacilli</taxon>
        <taxon>Bacillales</taxon>
        <taxon>Bacillaceae</taxon>
        <taxon>Siminovitchia</taxon>
    </lineage>
</organism>
<accession>A0A429X9R5</accession>
<dbReference type="InterPro" id="IPR010982">
    <property type="entry name" value="Lambda_DNA-bd_dom_sf"/>
</dbReference>
<dbReference type="EMBL" id="QYTW02000006">
    <property type="protein sequence ID" value="RST60099.1"/>
    <property type="molecule type" value="Genomic_DNA"/>
</dbReference>
<dbReference type="OrthoDB" id="9805309at2"/>
<dbReference type="Proteomes" id="UP000287296">
    <property type="component" value="Unassembled WGS sequence"/>
</dbReference>
<evidence type="ECO:0000313" key="3">
    <source>
        <dbReference type="Proteomes" id="UP000287296"/>
    </source>
</evidence>
<gene>
    <name evidence="2" type="ORF">D5F11_008520</name>
</gene>
<evidence type="ECO:0000313" key="2">
    <source>
        <dbReference type="EMBL" id="RST60099.1"/>
    </source>
</evidence>
<dbReference type="PROSITE" id="PS50943">
    <property type="entry name" value="HTH_CROC1"/>
    <property type="match status" value="1"/>
</dbReference>
<dbReference type="InterPro" id="IPR001387">
    <property type="entry name" value="Cro/C1-type_HTH"/>
</dbReference>
<dbReference type="AlphaFoldDB" id="A0A429X9R5"/>
<sequence>MKKAKNLLSMTTSLLKEGHPDLKESLEGLSPVYAKIIFARRLQCGYSQQELANKADVGLKTVSRAEGGFDNLSTETYDKIFRALDLSVRDVAEAMIQLKASDDELAAASI</sequence>
<dbReference type="RefSeq" id="WP_120117257.1">
    <property type="nucleotide sequence ID" value="NZ_QYTW02000006.1"/>
</dbReference>
<dbReference type="SMART" id="SM00530">
    <property type="entry name" value="HTH_XRE"/>
    <property type="match status" value="1"/>
</dbReference>
<dbReference type="SUPFAM" id="SSF47413">
    <property type="entry name" value="lambda repressor-like DNA-binding domains"/>
    <property type="match status" value="1"/>
</dbReference>
<dbReference type="GO" id="GO:0003677">
    <property type="term" value="F:DNA binding"/>
    <property type="evidence" value="ECO:0007669"/>
    <property type="project" value="InterPro"/>
</dbReference>
<proteinExistence type="predicted"/>
<evidence type="ECO:0000259" key="1">
    <source>
        <dbReference type="PROSITE" id="PS50943"/>
    </source>
</evidence>
<dbReference type="Gene3D" id="1.10.260.40">
    <property type="entry name" value="lambda repressor-like DNA-binding domains"/>
    <property type="match status" value="1"/>
</dbReference>
<feature type="domain" description="HTH cro/C1-type" evidence="1">
    <location>
        <begin position="39"/>
        <end position="91"/>
    </location>
</feature>
<protein>
    <submittedName>
        <fullName evidence="2">XRE family transcriptional regulator</fullName>
    </submittedName>
</protein>
<name>A0A429X9R5_SIMTE</name>
<reference evidence="2 3" key="1">
    <citation type="submission" date="2018-12" db="EMBL/GenBank/DDBJ databases">
        <authorList>
            <person name="Sun L."/>
            <person name="Chen Z."/>
        </authorList>
    </citation>
    <scope>NUCLEOTIDE SEQUENCE [LARGE SCALE GENOMIC DNA]</scope>
    <source>
        <strain evidence="2 3">LMG 29736</strain>
    </source>
</reference>
<dbReference type="CDD" id="cd00093">
    <property type="entry name" value="HTH_XRE"/>
    <property type="match status" value="1"/>
</dbReference>